<dbReference type="STRING" id="70667.A0A183T673"/>
<gene>
    <name evidence="2" type="ORF">SSLN_LOCUS11971</name>
</gene>
<protein>
    <submittedName>
        <fullName evidence="2 4">Uncharacterized protein</fullName>
    </submittedName>
</protein>
<evidence type="ECO:0000313" key="4">
    <source>
        <dbReference type="WBParaSite" id="SSLN_0001242101-mRNA-1"/>
    </source>
</evidence>
<reference evidence="4" key="1">
    <citation type="submission" date="2016-06" db="UniProtKB">
        <authorList>
            <consortium name="WormBaseParasite"/>
        </authorList>
    </citation>
    <scope>IDENTIFICATION</scope>
</reference>
<sequence length="386" mass="43660">MRCHNICRTWRGRVPERGTRRCRHRCRNPLSHSVGDASSAPDPDSGLLDYVLKPGTAYGGHRRITPVKNEDASVENRQLRDTIQSIALHVLGRARRQHQDWFNDNDAAIKTLLVEKNWSHKSYIDRPNAANKTAFYRSRRLVKHRLREMQEAWMARKAEELQGYSDRNEWKNFFAATKAICGPPVKGASPLFSADGTTQLTEKSQILKRWAEYFRSVLNQPFNFSTPHQVQRYKDTLKHFPEANADQPGQLEGPHPAWRKTVKTRAAIYEANRISDKRAARKSAALRTNTTTAKALPNMLALSTQLSRIQCSAEAAGMEVIQDLVRVDGLGLRSVKECRQADGLVHLQYGVQVNTTGIPHGGLQPAEDLTGFEDPLRNLFVHSRVA</sequence>
<keyword evidence="3" id="KW-1185">Reference proteome</keyword>
<feature type="region of interest" description="Disordered" evidence="1">
    <location>
        <begin position="27"/>
        <end position="46"/>
    </location>
</feature>
<dbReference type="Proteomes" id="UP000275846">
    <property type="component" value="Unassembled WGS sequence"/>
</dbReference>
<name>A0A183T673_SCHSO</name>
<dbReference type="EMBL" id="UYSU01036928">
    <property type="protein sequence ID" value="VDL98356.1"/>
    <property type="molecule type" value="Genomic_DNA"/>
</dbReference>
<proteinExistence type="predicted"/>
<evidence type="ECO:0000313" key="2">
    <source>
        <dbReference type="EMBL" id="VDL98356.1"/>
    </source>
</evidence>
<dbReference type="WBParaSite" id="SSLN_0001242101-mRNA-1">
    <property type="protein sequence ID" value="SSLN_0001242101-mRNA-1"/>
    <property type="gene ID" value="SSLN_0001242101"/>
</dbReference>
<evidence type="ECO:0000256" key="1">
    <source>
        <dbReference type="SAM" id="MobiDB-lite"/>
    </source>
</evidence>
<reference evidence="2 3" key="2">
    <citation type="submission" date="2018-11" db="EMBL/GenBank/DDBJ databases">
        <authorList>
            <consortium name="Pathogen Informatics"/>
        </authorList>
    </citation>
    <scope>NUCLEOTIDE SEQUENCE [LARGE SCALE GENOMIC DNA]</scope>
    <source>
        <strain evidence="2 3">NST_G2</strain>
    </source>
</reference>
<accession>A0A183T673</accession>
<organism evidence="4">
    <name type="scientific">Schistocephalus solidus</name>
    <name type="common">Tapeworm</name>
    <dbReference type="NCBI Taxonomy" id="70667"/>
    <lineage>
        <taxon>Eukaryota</taxon>
        <taxon>Metazoa</taxon>
        <taxon>Spiralia</taxon>
        <taxon>Lophotrochozoa</taxon>
        <taxon>Platyhelminthes</taxon>
        <taxon>Cestoda</taxon>
        <taxon>Eucestoda</taxon>
        <taxon>Diphyllobothriidea</taxon>
        <taxon>Diphyllobothriidae</taxon>
        <taxon>Schistocephalus</taxon>
    </lineage>
</organism>
<dbReference type="AlphaFoldDB" id="A0A183T673"/>
<evidence type="ECO:0000313" key="3">
    <source>
        <dbReference type="Proteomes" id="UP000275846"/>
    </source>
</evidence>